<comment type="caution">
    <text evidence="1">The sequence shown here is derived from an EMBL/GenBank/DDBJ whole genome shotgun (WGS) entry which is preliminary data.</text>
</comment>
<sequence>MRSDESIFSLLQNNGRGRVRRKLKEAMDHSCIVPNVQANGILVCGSFNGSGLRSETLFDNKLKSQQLNVFNDQVIPSMEFFLPLELAYSNGQCKDPSMQRSTELFTTTVHPLRGSGTGVCPIF</sequence>
<name>A0A4Y2T3L6_ARAVE</name>
<keyword evidence="2" id="KW-1185">Reference proteome</keyword>
<dbReference type="GO" id="GO:0003676">
    <property type="term" value="F:nucleic acid binding"/>
    <property type="evidence" value="ECO:0007669"/>
    <property type="project" value="InterPro"/>
</dbReference>
<dbReference type="Proteomes" id="UP000499080">
    <property type="component" value="Unassembled WGS sequence"/>
</dbReference>
<dbReference type="AlphaFoldDB" id="A0A4Y2T3L6"/>
<accession>A0A4Y2T3L6</accession>
<protein>
    <submittedName>
        <fullName evidence="1">Uncharacterized protein</fullName>
    </submittedName>
</protein>
<dbReference type="Gene3D" id="3.30.420.10">
    <property type="entry name" value="Ribonuclease H-like superfamily/Ribonuclease H"/>
    <property type="match status" value="1"/>
</dbReference>
<dbReference type="InterPro" id="IPR036397">
    <property type="entry name" value="RNaseH_sf"/>
</dbReference>
<dbReference type="OrthoDB" id="6503215at2759"/>
<gene>
    <name evidence="1" type="ORF">AVEN_125006_1</name>
</gene>
<organism evidence="1 2">
    <name type="scientific">Araneus ventricosus</name>
    <name type="common">Orbweaver spider</name>
    <name type="synonym">Epeira ventricosa</name>
    <dbReference type="NCBI Taxonomy" id="182803"/>
    <lineage>
        <taxon>Eukaryota</taxon>
        <taxon>Metazoa</taxon>
        <taxon>Ecdysozoa</taxon>
        <taxon>Arthropoda</taxon>
        <taxon>Chelicerata</taxon>
        <taxon>Arachnida</taxon>
        <taxon>Araneae</taxon>
        <taxon>Araneomorphae</taxon>
        <taxon>Entelegynae</taxon>
        <taxon>Araneoidea</taxon>
        <taxon>Araneidae</taxon>
        <taxon>Araneus</taxon>
    </lineage>
</organism>
<reference evidence="1 2" key="1">
    <citation type="journal article" date="2019" name="Sci. Rep.">
        <title>Orb-weaving spider Araneus ventricosus genome elucidates the spidroin gene catalogue.</title>
        <authorList>
            <person name="Kono N."/>
            <person name="Nakamura H."/>
            <person name="Ohtoshi R."/>
            <person name="Moran D.A.P."/>
            <person name="Shinohara A."/>
            <person name="Yoshida Y."/>
            <person name="Fujiwara M."/>
            <person name="Mori M."/>
            <person name="Tomita M."/>
            <person name="Arakawa K."/>
        </authorList>
    </citation>
    <scope>NUCLEOTIDE SEQUENCE [LARGE SCALE GENOMIC DNA]</scope>
</reference>
<dbReference type="EMBL" id="BGPR01025307">
    <property type="protein sequence ID" value="GBN94096.1"/>
    <property type="molecule type" value="Genomic_DNA"/>
</dbReference>
<evidence type="ECO:0000313" key="2">
    <source>
        <dbReference type="Proteomes" id="UP000499080"/>
    </source>
</evidence>
<evidence type="ECO:0000313" key="1">
    <source>
        <dbReference type="EMBL" id="GBN94096.1"/>
    </source>
</evidence>
<proteinExistence type="predicted"/>